<dbReference type="Proteomes" id="UP000678513">
    <property type="component" value="Chromosome"/>
</dbReference>
<name>A0ABX7Y7G1_9ACTN</name>
<gene>
    <name evidence="3" type="ORF">J5A65_05350</name>
</gene>
<accession>A0ABX7Y7G1</accession>
<dbReference type="RefSeq" id="WP_212326245.1">
    <property type="nucleotide sequence ID" value="NZ_CP072384.1"/>
</dbReference>
<keyword evidence="2" id="KW-0812">Transmembrane</keyword>
<protein>
    <submittedName>
        <fullName evidence="3">Uncharacterized protein</fullName>
    </submittedName>
</protein>
<keyword evidence="2" id="KW-1133">Transmembrane helix</keyword>
<evidence type="ECO:0000313" key="3">
    <source>
        <dbReference type="EMBL" id="QUC09149.1"/>
    </source>
</evidence>
<sequence length="602" mass="63022">MTDSGKQRPRRAFSADDAQPDGVDDTRSEATGRARRGAADDFNSPFARPTDPPRDTVVPAPVLPGAERRPARGSGPGRRGRWDGLSDETTPVERGSASETAIHAALSPTPPSRASRQAPSWDWPEQRTSQPAPAPAAAPRSPARAAGPVPEAEPDPSLPGREQAAQPGAGSSEGWMAHHRRILTTWVVAAVAAAVLIAGGLYVFSRFNGLGAASTNTTPSTGSSSEPVNVTESSLVDTSDAALIDSSASWSITKNILEKDKNKLTQATCQGSDSPDINTTATMQRAIGTDQQDQLALVHQIDAYANEDAAKKIYEQRVAALASCTALITGASTVSGLGDDVTQVSLANENDPVHYHTVLMVRTGRVLNLLDVVRTGSTISPDVVAAALTRPLGTICETSQGTCPSTPQVTPAAPPATSPPGWLSPSDLPRITVGHGLWKETQPSEVSSSAGMGCEGIPLATEPGPSARQQRTYVINSDDATPKGFGVTQYHFTFADEAAATTFGDQLSEHLASCAKTSVTATVKELSAVTTDGSDGPAVASRLFNIAQKTSDEASTQYQLIVARSGTTVNYLLVNNTSDSYQFTEDHLRGLALRLGQRASQG</sequence>
<keyword evidence="4" id="KW-1185">Reference proteome</keyword>
<feature type="transmembrane region" description="Helical" evidence="2">
    <location>
        <begin position="182"/>
        <end position="204"/>
    </location>
</feature>
<evidence type="ECO:0000313" key="4">
    <source>
        <dbReference type="Proteomes" id="UP000678513"/>
    </source>
</evidence>
<evidence type="ECO:0000256" key="1">
    <source>
        <dbReference type="SAM" id="MobiDB-lite"/>
    </source>
</evidence>
<organism evidence="3 4">
    <name type="scientific">Arachnia rubra</name>
    <dbReference type="NCBI Taxonomy" id="1547448"/>
    <lineage>
        <taxon>Bacteria</taxon>
        <taxon>Bacillati</taxon>
        <taxon>Actinomycetota</taxon>
        <taxon>Actinomycetes</taxon>
        <taxon>Propionibacteriales</taxon>
        <taxon>Propionibacteriaceae</taxon>
        <taxon>Arachnia</taxon>
    </lineage>
</organism>
<feature type="region of interest" description="Disordered" evidence="1">
    <location>
        <begin position="402"/>
        <end position="424"/>
    </location>
</feature>
<keyword evidence="2" id="KW-0472">Membrane</keyword>
<dbReference type="EMBL" id="CP072384">
    <property type="protein sequence ID" value="QUC09149.1"/>
    <property type="molecule type" value="Genomic_DNA"/>
</dbReference>
<reference evidence="3 4" key="1">
    <citation type="submission" date="2021-03" db="EMBL/GenBank/DDBJ databases">
        <title>Human Oral Microbial Genomes.</title>
        <authorList>
            <person name="Johnston C.D."/>
            <person name="Chen T."/>
            <person name="Dewhirst F.E."/>
        </authorList>
    </citation>
    <scope>NUCLEOTIDE SEQUENCE [LARGE SCALE GENOMIC DNA]</scope>
    <source>
        <strain evidence="3 4">DSMZ 100122</strain>
    </source>
</reference>
<evidence type="ECO:0000256" key="2">
    <source>
        <dbReference type="SAM" id="Phobius"/>
    </source>
</evidence>
<feature type="region of interest" description="Disordered" evidence="1">
    <location>
        <begin position="1"/>
        <end position="173"/>
    </location>
</feature>
<proteinExistence type="predicted"/>
<feature type="compositionally biased region" description="Low complexity" evidence="1">
    <location>
        <begin position="135"/>
        <end position="150"/>
    </location>
</feature>